<keyword evidence="2" id="KW-0472">Membrane</keyword>
<dbReference type="KEGG" id="abe:ARB_00309"/>
<feature type="region of interest" description="Disordered" evidence="1">
    <location>
        <begin position="103"/>
        <end position="136"/>
    </location>
</feature>
<keyword evidence="2" id="KW-1133">Transmembrane helix</keyword>
<feature type="transmembrane region" description="Helical" evidence="2">
    <location>
        <begin position="12"/>
        <end position="31"/>
    </location>
</feature>
<organism evidence="3 4">
    <name type="scientific">Arthroderma benhamiae (strain ATCC MYA-4681 / CBS 112371)</name>
    <name type="common">Trichophyton mentagrophytes</name>
    <dbReference type="NCBI Taxonomy" id="663331"/>
    <lineage>
        <taxon>Eukaryota</taxon>
        <taxon>Fungi</taxon>
        <taxon>Dikarya</taxon>
        <taxon>Ascomycota</taxon>
        <taxon>Pezizomycotina</taxon>
        <taxon>Eurotiomycetes</taxon>
        <taxon>Eurotiomycetidae</taxon>
        <taxon>Onygenales</taxon>
        <taxon>Arthrodermataceae</taxon>
        <taxon>Trichophyton</taxon>
    </lineage>
</organism>
<evidence type="ECO:0000256" key="2">
    <source>
        <dbReference type="SAM" id="Phobius"/>
    </source>
</evidence>
<dbReference type="RefSeq" id="XP_003013491.1">
    <property type="nucleotide sequence ID" value="XM_003013445.1"/>
</dbReference>
<dbReference type="HOGENOM" id="CLU_1874938_0_0_1"/>
<dbReference type="EMBL" id="ABSU01000013">
    <property type="protein sequence ID" value="EFE32851.1"/>
    <property type="molecule type" value="Genomic_DNA"/>
</dbReference>
<keyword evidence="2" id="KW-0812">Transmembrane</keyword>
<dbReference type="AlphaFoldDB" id="D4AVU5"/>
<sequence length="136" mass="14969">MLIYTLESDAVWFSPVPSSTLLLLGFVLLFIPRHFTLSEGVQPGRQGYKQVTRAADDTKHWPPCSSALNDFLLLLARLEARRLDDKADDHVTVTRIYVAPAPLPFRPRPGRESRTATPAQEEASPSTAAAVAVASR</sequence>
<dbReference type="GeneID" id="9519608"/>
<gene>
    <name evidence="3" type="ORF">ARB_00309</name>
</gene>
<evidence type="ECO:0000256" key="1">
    <source>
        <dbReference type="SAM" id="MobiDB-lite"/>
    </source>
</evidence>
<feature type="compositionally biased region" description="Polar residues" evidence="1">
    <location>
        <begin position="115"/>
        <end position="127"/>
    </location>
</feature>
<comment type="caution">
    <text evidence="3">The sequence shown here is derived from an EMBL/GenBank/DDBJ whole genome shotgun (WGS) entry which is preliminary data.</text>
</comment>
<dbReference type="Proteomes" id="UP000008866">
    <property type="component" value="Unassembled WGS sequence"/>
</dbReference>
<proteinExistence type="predicted"/>
<evidence type="ECO:0000313" key="3">
    <source>
        <dbReference type="EMBL" id="EFE32851.1"/>
    </source>
</evidence>
<reference evidence="4" key="1">
    <citation type="journal article" date="2011" name="Genome Biol.">
        <title>Comparative and functional genomics provide insights into the pathogenicity of dermatophytic fungi.</title>
        <authorList>
            <person name="Burmester A."/>
            <person name="Shelest E."/>
            <person name="Gloeckner G."/>
            <person name="Heddergott C."/>
            <person name="Schindler S."/>
            <person name="Staib P."/>
            <person name="Heidel A."/>
            <person name="Felder M."/>
            <person name="Petzold A."/>
            <person name="Szafranski K."/>
            <person name="Feuermann M."/>
            <person name="Pedruzzi I."/>
            <person name="Priebe S."/>
            <person name="Groth M."/>
            <person name="Winkler R."/>
            <person name="Li W."/>
            <person name="Kniemeyer O."/>
            <person name="Schroeckh V."/>
            <person name="Hertweck C."/>
            <person name="Hube B."/>
            <person name="White T.C."/>
            <person name="Platzer M."/>
            <person name="Guthke R."/>
            <person name="Heitman J."/>
            <person name="Woestemeyer J."/>
            <person name="Zipfel P.F."/>
            <person name="Monod M."/>
            <person name="Brakhage A.A."/>
        </authorList>
    </citation>
    <scope>NUCLEOTIDE SEQUENCE [LARGE SCALE GENOMIC DNA]</scope>
    <source>
        <strain evidence="4">ATCC MYA-4681 / CBS 112371</strain>
    </source>
</reference>
<accession>D4AVU5</accession>
<protein>
    <submittedName>
        <fullName evidence="3">Uncharacterized protein</fullName>
    </submittedName>
</protein>
<name>D4AVU5_ARTBC</name>
<keyword evidence="4" id="KW-1185">Reference proteome</keyword>
<evidence type="ECO:0000313" key="4">
    <source>
        <dbReference type="Proteomes" id="UP000008866"/>
    </source>
</evidence>